<sequence length="149" mass="16081">MNHKPLKPGEEVTQAALSADASLGFIGHVETPWKTLADCPKRADPDGPVSLVVVDPPWDRALLGVGDFAWIELYLWFHEARRDLLVIAPGHAEGLRGVFSVRSPVRPNPIAVTTVRLLGIEGNTLRVAGLEALDGTPLLDIKPGRCPVL</sequence>
<protein>
    <submittedName>
        <fullName evidence="4">tRNA (N6-threonylcarbamoyladenosine(37)-N6)-methyltransferase TrmO</fullName>
    </submittedName>
</protein>
<comment type="similarity">
    <text evidence="2">Belongs to the tRNA methyltransferase O family.</text>
</comment>
<evidence type="ECO:0000259" key="3">
    <source>
        <dbReference type="PROSITE" id="PS51668"/>
    </source>
</evidence>
<dbReference type="OrthoDB" id="9804309at2"/>
<dbReference type="Pfam" id="PF01980">
    <property type="entry name" value="TrmO_N"/>
    <property type="match status" value="1"/>
</dbReference>
<dbReference type="EMBL" id="QEYD01000002">
    <property type="protein sequence ID" value="PWE31052.1"/>
    <property type="molecule type" value="Genomic_DNA"/>
</dbReference>
<dbReference type="SUPFAM" id="SSF118196">
    <property type="entry name" value="YaeB-like"/>
    <property type="match status" value="1"/>
</dbReference>
<dbReference type="PROSITE" id="PS51668">
    <property type="entry name" value="TSAA_2"/>
    <property type="match status" value="1"/>
</dbReference>
<evidence type="ECO:0000313" key="5">
    <source>
        <dbReference type="Proteomes" id="UP000244940"/>
    </source>
</evidence>
<keyword evidence="5" id="KW-1185">Reference proteome</keyword>
<dbReference type="InterPro" id="IPR036414">
    <property type="entry name" value="YaeB_N_sf"/>
</dbReference>
<dbReference type="PROSITE" id="PS01318">
    <property type="entry name" value="TSAA_1"/>
    <property type="match status" value="1"/>
</dbReference>
<dbReference type="Gene3D" id="2.40.30.70">
    <property type="entry name" value="YaeB-like"/>
    <property type="match status" value="1"/>
</dbReference>
<gene>
    <name evidence="4" type="ORF">C4N9_04695</name>
</gene>
<dbReference type="InterPro" id="IPR023368">
    <property type="entry name" value="UPF0066_cons_site"/>
</dbReference>
<dbReference type="RefSeq" id="WP_109532130.1">
    <property type="nucleotide sequence ID" value="NZ_CAXPUO010000037.1"/>
</dbReference>
<evidence type="ECO:0000256" key="2">
    <source>
        <dbReference type="ARBA" id="ARBA00033753"/>
    </source>
</evidence>
<dbReference type="InterPro" id="IPR023370">
    <property type="entry name" value="TrmO-like_N"/>
</dbReference>
<evidence type="ECO:0000256" key="1">
    <source>
        <dbReference type="ARBA" id="ARBA00022691"/>
    </source>
</evidence>
<dbReference type="AlphaFoldDB" id="A0A2U2CGS3"/>
<feature type="domain" description="TsaA-like" evidence="3">
    <location>
        <begin position="23"/>
        <end position="149"/>
    </location>
</feature>
<dbReference type="CDD" id="cd09281">
    <property type="entry name" value="UPF0066"/>
    <property type="match status" value="1"/>
</dbReference>
<keyword evidence="4" id="KW-0808">Transferase</keyword>
<keyword evidence="1" id="KW-0949">S-adenosyl-L-methionine</keyword>
<keyword evidence="4" id="KW-0489">Methyltransferase</keyword>
<name>A0A2U2CGS3_9RHOB</name>
<evidence type="ECO:0000313" key="4">
    <source>
        <dbReference type="EMBL" id="PWE31052.1"/>
    </source>
</evidence>
<comment type="caution">
    <text evidence="4">The sequence shown here is derived from an EMBL/GenBank/DDBJ whole genome shotgun (WGS) entry which is preliminary data.</text>
</comment>
<dbReference type="InterPro" id="IPR040372">
    <property type="entry name" value="YaeB-like"/>
</dbReference>
<dbReference type="InterPro" id="IPR036413">
    <property type="entry name" value="YaeB-like_sf"/>
</dbReference>
<dbReference type="GeneID" id="94364179"/>
<dbReference type="GO" id="GO:0032259">
    <property type="term" value="P:methylation"/>
    <property type="evidence" value="ECO:0007669"/>
    <property type="project" value="UniProtKB-KW"/>
</dbReference>
<organism evidence="4 5">
    <name type="scientific">Pararhodobacter marinus</name>
    <dbReference type="NCBI Taxonomy" id="2184063"/>
    <lineage>
        <taxon>Bacteria</taxon>
        <taxon>Pseudomonadati</taxon>
        <taxon>Pseudomonadota</taxon>
        <taxon>Alphaproteobacteria</taxon>
        <taxon>Rhodobacterales</taxon>
        <taxon>Paracoccaceae</taxon>
        <taxon>Pararhodobacter</taxon>
    </lineage>
</organism>
<dbReference type="GO" id="GO:0008168">
    <property type="term" value="F:methyltransferase activity"/>
    <property type="evidence" value="ECO:0007669"/>
    <property type="project" value="UniProtKB-KW"/>
</dbReference>
<dbReference type="PANTHER" id="PTHR12818">
    <property type="entry name" value="TRNA (ADENINE(37)-N6)-METHYLTRANSFERASE"/>
    <property type="match status" value="1"/>
</dbReference>
<accession>A0A2U2CGS3</accession>
<proteinExistence type="inferred from homology"/>
<dbReference type="Proteomes" id="UP000244940">
    <property type="component" value="Unassembled WGS sequence"/>
</dbReference>
<reference evidence="4 5" key="1">
    <citation type="submission" date="2018-05" db="EMBL/GenBank/DDBJ databases">
        <title>Pararhodobacter marina sp. nov., isolated from deep-sea water of the Indian Ocean.</title>
        <authorList>
            <person name="Lai Q.Sr."/>
            <person name="Liu X."/>
            <person name="Shao Z."/>
        </authorList>
    </citation>
    <scope>NUCLEOTIDE SEQUENCE [LARGE SCALE GENOMIC DNA]</scope>
    <source>
        <strain evidence="4 5">CIC4N-9</strain>
    </source>
</reference>
<dbReference type="PANTHER" id="PTHR12818:SF0">
    <property type="entry name" value="TRNA (ADENINE(37)-N6)-METHYLTRANSFERASE"/>
    <property type="match status" value="1"/>
</dbReference>